<feature type="signal peptide" evidence="10">
    <location>
        <begin position="1"/>
        <end position="22"/>
    </location>
</feature>
<dbReference type="SUPFAM" id="SSF56935">
    <property type="entry name" value="Porins"/>
    <property type="match status" value="1"/>
</dbReference>
<dbReference type="SUPFAM" id="SSF49464">
    <property type="entry name" value="Carboxypeptidase regulatory domain-like"/>
    <property type="match status" value="1"/>
</dbReference>
<feature type="domain" description="TonB-dependent receptor plug" evidence="12">
    <location>
        <begin position="117"/>
        <end position="236"/>
    </location>
</feature>
<evidence type="ECO:0000256" key="10">
    <source>
        <dbReference type="SAM" id="SignalP"/>
    </source>
</evidence>
<evidence type="ECO:0000256" key="1">
    <source>
        <dbReference type="ARBA" id="ARBA00004571"/>
    </source>
</evidence>
<dbReference type="RefSeq" id="WP_310100967.1">
    <property type="nucleotide sequence ID" value="NZ_JAVDUU010000004.1"/>
</dbReference>
<comment type="similarity">
    <text evidence="8 9">Belongs to the TonB-dependent receptor family.</text>
</comment>
<dbReference type="Pfam" id="PF13715">
    <property type="entry name" value="CarbopepD_reg_2"/>
    <property type="match status" value="1"/>
</dbReference>
<dbReference type="PROSITE" id="PS52016">
    <property type="entry name" value="TONB_DEPENDENT_REC_3"/>
    <property type="match status" value="1"/>
</dbReference>
<evidence type="ECO:0000256" key="5">
    <source>
        <dbReference type="ARBA" id="ARBA00023077"/>
    </source>
</evidence>
<name>A0ABU1TH25_9SPHI</name>
<evidence type="ECO:0000256" key="8">
    <source>
        <dbReference type="PROSITE-ProRule" id="PRU01360"/>
    </source>
</evidence>
<dbReference type="InterPro" id="IPR039426">
    <property type="entry name" value="TonB-dep_rcpt-like"/>
</dbReference>
<dbReference type="Pfam" id="PF00593">
    <property type="entry name" value="TonB_dep_Rec_b-barrel"/>
    <property type="match status" value="1"/>
</dbReference>
<dbReference type="EMBL" id="JAVDUU010000004">
    <property type="protein sequence ID" value="MDR6944554.1"/>
    <property type="molecule type" value="Genomic_DNA"/>
</dbReference>
<evidence type="ECO:0000313" key="13">
    <source>
        <dbReference type="EMBL" id="MDR6944554.1"/>
    </source>
</evidence>
<keyword evidence="4 8" id="KW-0812">Transmembrane</keyword>
<dbReference type="NCBIfam" id="TIGR04056">
    <property type="entry name" value="OMP_RagA_SusC"/>
    <property type="match status" value="1"/>
</dbReference>
<proteinExistence type="inferred from homology"/>
<dbReference type="Proteomes" id="UP001247620">
    <property type="component" value="Unassembled WGS sequence"/>
</dbReference>
<keyword evidence="3 8" id="KW-1134">Transmembrane beta strand</keyword>
<keyword evidence="6 8" id="KW-0472">Membrane</keyword>
<dbReference type="Gene3D" id="2.170.130.10">
    <property type="entry name" value="TonB-dependent receptor, plug domain"/>
    <property type="match status" value="1"/>
</dbReference>
<evidence type="ECO:0000256" key="4">
    <source>
        <dbReference type="ARBA" id="ARBA00022692"/>
    </source>
</evidence>
<dbReference type="InterPro" id="IPR036942">
    <property type="entry name" value="Beta-barrel_TonB_sf"/>
</dbReference>
<evidence type="ECO:0000259" key="11">
    <source>
        <dbReference type="Pfam" id="PF00593"/>
    </source>
</evidence>
<dbReference type="InterPro" id="IPR012910">
    <property type="entry name" value="Plug_dom"/>
</dbReference>
<evidence type="ECO:0000256" key="3">
    <source>
        <dbReference type="ARBA" id="ARBA00022452"/>
    </source>
</evidence>
<dbReference type="Pfam" id="PF07715">
    <property type="entry name" value="Plug"/>
    <property type="match status" value="1"/>
</dbReference>
<dbReference type="NCBIfam" id="TIGR04057">
    <property type="entry name" value="SusC_RagA_signa"/>
    <property type="match status" value="1"/>
</dbReference>
<protein>
    <submittedName>
        <fullName evidence="13">TonB-linked SusC/RagA family outer membrane protein</fullName>
    </submittedName>
</protein>
<organism evidence="13 14">
    <name type="scientific">Mucilaginibacter pocheonensis</name>
    <dbReference type="NCBI Taxonomy" id="398050"/>
    <lineage>
        <taxon>Bacteria</taxon>
        <taxon>Pseudomonadati</taxon>
        <taxon>Bacteroidota</taxon>
        <taxon>Sphingobacteriia</taxon>
        <taxon>Sphingobacteriales</taxon>
        <taxon>Sphingobacteriaceae</taxon>
        <taxon>Mucilaginibacter</taxon>
    </lineage>
</organism>
<comment type="caution">
    <text evidence="13">The sequence shown here is derived from an EMBL/GenBank/DDBJ whole genome shotgun (WGS) entry which is preliminary data.</text>
</comment>
<keyword evidence="7 8" id="KW-0998">Cell outer membrane</keyword>
<comment type="subcellular location">
    <subcellularLocation>
        <location evidence="1 8">Cell outer membrane</location>
        <topology evidence="1 8">Multi-pass membrane protein</topology>
    </subcellularLocation>
</comment>
<evidence type="ECO:0000259" key="12">
    <source>
        <dbReference type="Pfam" id="PF07715"/>
    </source>
</evidence>
<feature type="chain" id="PRO_5045371115" evidence="10">
    <location>
        <begin position="23"/>
        <end position="1062"/>
    </location>
</feature>
<gene>
    <name evidence="13" type="ORF">J2W55_004414</name>
</gene>
<feature type="domain" description="TonB-dependent receptor-like beta-barrel" evidence="11">
    <location>
        <begin position="427"/>
        <end position="804"/>
    </location>
</feature>
<dbReference type="Gene3D" id="2.60.40.1120">
    <property type="entry name" value="Carboxypeptidase-like, regulatory domain"/>
    <property type="match status" value="1"/>
</dbReference>
<evidence type="ECO:0000256" key="7">
    <source>
        <dbReference type="ARBA" id="ARBA00023237"/>
    </source>
</evidence>
<keyword evidence="14" id="KW-1185">Reference proteome</keyword>
<dbReference type="Gene3D" id="2.40.170.20">
    <property type="entry name" value="TonB-dependent receptor, beta-barrel domain"/>
    <property type="match status" value="1"/>
</dbReference>
<evidence type="ECO:0000313" key="14">
    <source>
        <dbReference type="Proteomes" id="UP001247620"/>
    </source>
</evidence>
<dbReference type="InterPro" id="IPR000531">
    <property type="entry name" value="Beta-barrel_TonB"/>
</dbReference>
<evidence type="ECO:0000256" key="9">
    <source>
        <dbReference type="RuleBase" id="RU003357"/>
    </source>
</evidence>
<dbReference type="InterPro" id="IPR023996">
    <property type="entry name" value="TonB-dep_OMP_SusC/RagA"/>
</dbReference>
<dbReference type="InterPro" id="IPR023997">
    <property type="entry name" value="TonB-dep_OMP_SusC/RagA_CS"/>
</dbReference>
<sequence>MKHKLLKIFMVCFFGTVSMAFAQNKTITGTVTSKDDGLPIPGVTVKIKGSNQGAQTSNDGKYSISAADGSTLVFSFIGYTTQEVVATKNIINVTLSTDSKQLSEIVVTGLGINKAKKTLGYAQTTVKNEDINRSASINALGGLQGKIAGVNISNVSGASGGSTKIILRGYTSLTGSNAPLYVIDGVPLNNARSGSDDNFDFGNNANDIDPNSIDNISFLKGSAASAIYGSRGSNGVVVITTKKGKAGAPVVNFSSAATVTDVAFVYKPQSEFGQGWDGHFVLGENGNWGPKYTGQTLPWGSIVDNAQLIRPFSFIKNNVRDAFDRGLELNNNISIAGGTDASTYLISYNNIHSNGVLPGPADKFNRNNFSFRGTTSYKKFSADVSMNYVSKVGNFVATGQGPTGVGTTFYENILQIPGNIPIKDLRDYKNTFFNVDNYYTPFAENPYWNLNENGSRSKSDRFYGNINLNFKATDWLTINFQQGADVTNSGARIWYNSNYPLPGSWVGGANTEGAVRKPDVGSVEEDNFQNFEYDSKLQALFNKKFSTDFDINGLIGVNYNDRGSRSHISTVEVLAIPDFFNLSNSSNKPISTETKLHQRLVGFYAQGTLGFRDYLYLTVTGRNDITSTLATGNNSYFYPGANIAYVLSQALGFTNKTVTYVKLRGSYGETGSDTGPYQIYNTLKQTNSSLGFGNLLFPFNGVAGFSINDILYTTGLKPERVKDYELGGEFRFLDDRLGLDFTYYHKIRKDQILNVPIAPSTGYASQLINFGELTEHGYEVALNATPVKTSWVKWDFNYTFSRNRTMVKSLPPGLDKVILNADGYGGQFVAMAGQPLGLLQAPVPAYDPQGHVIVDSQGYPIAAAENGTYGNFQHDFVMGFNNTVRVKDFALGFTLEWDKGGKFYSGTADLFNFVGADPKTTYNDRNPFIVPNSVQRVLDDAGNVIGYRENTTQITEANNDDFYYTTSNKALAWSRDILDRSFVKLREVTLTYNLPKTFLRKLGASNATVGVFGKNLITWLPSGNHVVDPEVSNYGTDLASEYGEFRTAPPLRYYGASLKVTF</sequence>
<accession>A0ABU1TH25</accession>
<dbReference type="InterPro" id="IPR008969">
    <property type="entry name" value="CarboxyPept-like_regulatory"/>
</dbReference>
<keyword evidence="2 8" id="KW-0813">Transport</keyword>
<evidence type="ECO:0000256" key="2">
    <source>
        <dbReference type="ARBA" id="ARBA00022448"/>
    </source>
</evidence>
<keyword evidence="5 9" id="KW-0798">TonB box</keyword>
<dbReference type="InterPro" id="IPR037066">
    <property type="entry name" value="Plug_dom_sf"/>
</dbReference>
<reference evidence="13 14" key="1">
    <citation type="submission" date="2023-07" db="EMBL/GenBank/DDBJ databases">
        <title>Sorghum-associated microbial communities from plants grown in Nebraska, USA.</title>
        <authorList>
            <person name="Schachtman D."/>
        </authorList>
    </citation>
    <scope>NUCLEOTIDE SEQUENCE [LARGE SCALE GENOMIC DNA]</scope>
    <source>
        <strain evidence="13 14">3262</strain>
    </source>
</reference>
<evidence type="ECO:0000256" key="6">
    <source>
        <dbReference type="ARBA" id="ARBA00023136"/>
    </source>
</evidence>
<keyword evidence="10" id="KW-0732">Signal</keyword>